<dbReference type="RefSeq" id="WP_306762873.1">
    <property type="nucleotide sequence ID" value="NZ_CP118224.1"/>
</dbReference>
<reference evidence="2 3" key="1">
    <citation type="submission" date="2023-02" db="EMBL/GenBank/DDBJ databases">
        <title>Complete genome sequence of a novel bacterium Oceanimonas sp. NTOU-MSR1 isolated from marine coast sediment.</title>
        <authorList>
            <person name="Yang H.-T."/>
            <person name="Chen Y.-L."/>
            <person name="Ho Y.-N."/>
        </authorList>
    </citation>
    <scope>NUCLEOTIDE SEQUENCE [LARGE SCALE GENOMIC DNA]</scope>
    <source>
        <strain evidence="2 3">NTOU-MSR1</strain>
    </source>
</reference>
<protein>
    <recommendedName>
        <fullName evidence="4">Phage abortive infection protein</fullName>
    </recommendedName>
</protein>
<dbReference type="KEGG" id="ope:PU634_04550"/>
<accession>A0AA50KQ35</accession>
<evidence type="ECO:0000256" key="1">
    <source>
        <dbReference type="SAM" id="Phobius"/>
    </source>
</evidence>
<keyword evidence="1" id="KW-0472">Membrane</keyword>
<dbReference type="EMBL" id="CP118224">
    <property type="protein sequence ID" value="WMC11638.1"/>
    <property type="molecule type" value="Genomic_DNA"/>
</dbReference>
<evidence type="ECO:0000313" key="2">
    <source>
        <dbReference type="EMBL" id="WMC11638.1"/>
    </source>
</evidence>
<evidence type="ECO:0008006" key="4">
    <source>
        <dbReference type="Google" id="ProtNLM"/>
    </source>
</evidence>
<organism evidence="2 3">
    <name type="scientific">Oceanimonas pelagia</name>
    <dbReference type="NCBI Taxonomy" id="3028314"/>
    <lineage>
        <taxon>Bacteria</taxon>
        <taxon>Pseudomonadati</taxon>
        <taxon>Pseudomonadota</taxon>
        <taxon>Gammaproteobacteria</taxon>
        <taxon>Aeromonadales</taxon>
        <taxon>Aeromonadaceae</taxon>
        <taxon>Oceanimonas</taxon>
    </lineage>
</organism>
<gene>
    <name evidence="2" type="ORF">PU634_04550</name>
</gene>
<feature type="transmembrane region" description="Helical" evidence="1">
    <location>
        <begin position="52"/>
        <end position="73"/>
    </location>
</feature>
<keyword evidence="3" id="KW-1185">Reference proteome</keyword>
<name>A0AA50KQ35_9GAMM</name>
<keyword evidence="1" id="KW-0812">Transmembrane</keyword>
<evidence type="ECO:0000313" key="3">
    <source>
        <dbReference type="Proteomes" id="UP001223802"/>
    </source>
</evidence>
<sequence length="277" mass="30948">MLFEKANLKRPVSLDFVGMVCIVVITTAYVTYGACIIFGVVSGYESSAQITFLDLINGIAQIATALAFILAYVQFRKNRIQQRQAIIAKEAESQLEKMISVISDMEVGESSDLKNLNKSLTLLSNLATNFDELFKAMNEDIQKGIVRMQWQDMYFNYLSHALGDIDPVAILKKEASIDEAVLEEAVSEAKKESEAENILPVFKNYVFTDKLLNHPKIKETYSLIGKIDSLDMFVSHYLNDHNLNDLLYGLLSRIDIRVHAPLLAVSGPSDWALGKSA</sequence>
<feature type="transmembrane region" description="Helical" evidence="1">
    <location>
        <begin position="12"/>
        <end position="40"/>
    </location>
</feature>
<dbReference type="AlphaFoldDB" id="A0AA50KQ35"/>
<proteinExistence type="predicted"/>
<dbReference type="Proteomes" id="UP001223802">
    <property type="component" value="Chromosome"/>
</dbReference>
<keyword evidence="1" id="KW-1133">Transmembrane helix</keyword>